<accession>A0A8X6SRU7</accession>
<gene>
    <name evidence="2" type="ORF">TNCV_4973381</name>
</gene>
<dbReference type="AlphaFoldDB" id="A0A8X6SRU7"/>
<feature type="region of interest" description="Disordered" evidence="1">
    <location>
        <begin position="40"/>
        <end position="60"/>
    </location>
</feature>
<dbReference type="Proteomes" id="UP000887159">
    <property type="component" value="Unassembled WGS sequence"/>
</dbReference>
<evidence type="ECO:0000313" key="2">
    <source>
        <dbReference type="EMBL" id="GFY11838.1"/>
    </source>
</evidence>
<comment type="caution">
    <text evidence="2">The sequence shown here is derived from an EMBL/GenBank/DDBJ whole genome shotgun (WGS) entry which is preliminary data.</text>
</comment>
<name>A0A8X6SRU7_TRICX</name>
<evidence type="ECO:0000313" key="3">
    <source>
        <dbReference type="Proteomes" id="UP000887159"/>
    </source>
</evidence>
<proteinExistence type="predicted"/>
<organism evidence="2 3">
    <name type="scientific">Trichonephila clavipes</name>
    <name type="common">Golden silk orbweaver</name>
    <name type="synonym">Nephila clavipes</name>
    <dbReference type="NCBI Taxonomy" id="2585209"/>
    <lineage>
        <taxon>Eukaryota</taxon>
        <taxon>Metazoa</taxon>
        <taxon>Ecdysozoa</taxon>
        <taxon>Arthropoda</taxon>
        <taxon>Chelicerata</taxon>
        <taxon>Arachnida</taxon>
        <taxon>Araneae</taxon>
        <taxon>Araneomorphae</taxon>
        <taxon>Entelegynae</taxon>
        <taxon>Araneoidea</taxon>
        <taxon>Nephilidae</taxon>
        <taxon>Trichonephila</taxon>
    </lineage>
</organism>
<reference evidence="2" key="1">
    <citation type="submission" date="2020-08" db="EMBL/GenBank/DDBJ databases">
        <title>Multicomponent nature underlies the extraordinary mechanical properties of spider dragline silk.</title>
        <authorList>
            <person name="Kono N."/>
            <person name="Nakamura H."/>
            <person name="Mori M."/>
            <person name="Yoshida Y."/>
            <person name="Ohtoshi R."/>
            <person name="Malay A.D."/>
            <person name="Moran D.A.P."/>
            <person name="Tomita M."/>
            <person name="Numata K."/>
            <person name="Arakawa K."/>
        </authorList>
    </citation>
    <scope>NUCLEOTIDE SEQUENCE</scope>
</reference>
<protein>
    <submittedName>
        <fullName evidence="2">Uncharacterized protein</fullName>
    </submittedName>
</protein>
<sequence>MHRKFQSEKNPSHELYGKCELSTFNLDFSFVQKSLPIEKPLPNDALVPGQQNAESSRKRDEEAWKVRFQFRCRPRRGGSRAGQTGLLPEVANFKGDISNEFGKSGHNGHFFSYKMSGASYPKGGHGESISIFVRGGKTARAGSGPWYLTSANSPRVVSEVSALSKELTLLHLKLQLEPSSLCNVVIIIFIVCFDPKNVIKISVGR</sequence>
<dbReference type="EMBL" id="BMAU01021309">
    <property type="protein sequence ID" value="GFY11838.1"/>
    <property type="molecule type" value="Genomic_DNA"/>
</dbReference>
<evidence type="ECO:0000256" key="1">
    <source>
        <dbReference type="SAM" id="MobiDB-lite"/>
    </source>
</evidence>
<keyword evidence="3" id="KW-1185">Reference proteome</keyword>